<reference evidence="2" key="2">
    <citation type="submission" date="2012-06" db="EMBL/GenBank/DDBJ databases">
        <authorList>
            <person name="Yu Y."/>
            <person name="Currie J."/>
            <person name="Lomeli R."/>
            <person name="Angelova A."/>
            <person name="Collura K."/>
            <person name="Wissotski M."/>
            <person name="Campos D."/>
            <person name="Kudrna D."/>
            <person name="Golser W."/>
            <person name="Ashely E."/>
            <person name="Descour A."/>
            <person name="Fernandes J."/>
            <person name="Soderlund C."/>
            <person name="Walbot V."/>
        </authorList>
    </citation>
    <scope>NUCLEOTIDE SEQUENCE</scope>
    <source>
        <strain evidence="2">B73</strain>
    </source>
</reference>
<feature type="chain" id="PRO_5002901749" description="Secreted protein" evidence="1">
    <location>
        <begin position="20"/>
        <end position="65"/>
    </location>
</feature>
<dbReference type="EMBL" id="BT066821">
    <property type="protein sequence ID" value="ACN33718.1"/>
    <property type="molecule type" value="mRNA"/>
</dbReference>
<protein>
    <recommendedName>
        <fullName evidence="3">Secreted protein</fullName>
    </recommendedName>
</protein>
<evidence type="ECO:0000313" key="2">
    <source>
        <dbReference type="EMBL" id="ACN33718.1"/>
    </source>
</evidence>
<name>C0PEV2_MAIZE</name>
<keyword evidence="1" id="KW-0732">Signal</keyword>
<evidence type="ECO:0008006" key="3">
    <source>
        <dbReference type="Google" id="ProtNLM"/>
    </source>
</evidence>
<feature type="signal peptide" evidence="1">
    <location>
        <begin position="1"/>
        <end position="19"/>
    </location>
</feature>
<reference evidence="2" key="1">
    <citation type="journal article" date="2009" name="PLoS Genet.">
        <title>Sequencing, mapping, and analysis of 27,455 maize full-length cDNAs.</title>
        <authorList>
            <person name="Soderlund C."/>
            <person name="Descour A."/>
            <person name="Kudrna D."/>
            <person name="Bomhoff M."/>
            <person name="Boyd L."/>
            <person name="Currie J."/>
            <person name="Angelova A."/>
            <person name="Collura K."/>
            <person name="Wissotski M."/>
            <person name="Ashley E."/>
            <person name="Morrow D."/>
            <person name="Fernandes J."/>
            <person name="Walbot V."/>
            <person name="Yu Y."/>
        </authorList>
    </citation>
    <scope>NUCLEOTIDE SEQUENCE</scope>
    <source>
        <strain evidence="2">B73</strain>
    </source>
</reference>
<organism evidence="2">
    <name type="scientific">Zea mays</name>
    <name type="common">Maize</name>
    <dbReference type="NCBI Taxonomy" id="4577"/>
    <lineage>
        <taxon>Eukaryota</taxon>
        <taxon>Viridiplantae</taxon>
        <taxon>Streptophyta</taxon>
        <taxon>Embryophyta</taxon>
        <taxon>Tracheophyta</taxon>
        <taxon>Spermatophyta</taxon>
        <taxon>Magnoliopsida</taxon>
        <taxon>Liliopsida</taxon>
        <taxon>Poales</taxon>
        <taxon>Poaceae</taxon>
        <taxon>PACMAD clade</taxon>
        <taxon>Panicoideae</taxon>
        <taxon>Andropogonodae</taxon>
        <taxon>Andropogoneae</taxon>
        <taxon>Tripsacinae</taxon>
        <taxon>Zea</taxon>
    </lineage>
</organism>
<dbReference type="AlphaFoldDB" id="C0PEV2"/>
<proteinExistence type="evidence at transcript level"/>
<evidence type="ECO:0000256" key="1">
    <source>
        <dbReference type="SAM" id="SignalP"/>
    </source>
</evidence>
<accession>C0PEV2</accession>
<sequence length="65" mass="7191">MLMMSHSHCILCFLSLSSSFTICQCSKERLFSPKLEAIICAIVSHLLSSEQPKLLSSRMALTISS</sequence>